<dbReference type="InterPro" id="IPR006311">
    <property type="entry name" value="TAT_signal"/>
</dbReference>
<feature type="signal peptide" evidence="2">
    <location>
        <begin position="1"/>
        <end position="41"/>
    </location>
</feature>
<organism evidence="3 4">
    <name type="scientific">Lysobacter yananisis</name>
    <dbReference type="NCBI Taxonomy" id="1003114"/>
    <lineage>
        <taxon>Bacteria</taxon>
        <taxon>Pseudomonadati</taxon>
        <taxon>Pseudomonadota</taxon>
        <taxon>Gammaproteobacteria</taxon>
        <taxon>Lysobacterales</taxon>
        <taxon>Lysobacteraceae</taxon>
        <taxon>Lysobacter</taxon>
    </lineage>
</organism>
<evidence type="ECO:0000256" key="1">
    <source>
        <dbReference type="SAM" id="MobiDB-lite"/>
    </source>
</evidence>
<evidence type="ECO:0000256" key="2">
    <source>
        <dbReference type="SAM" id="SignalP"/>
    </source>
</evidence>
<accession>A0ABY9P9I1</accession>
<gene>
    <name evidence="3" type="ORF">RDV84_01930</name>
</gene>
<keyword evidence="4" id="KW-1185">Reference proteome</keyword>
<dbReference type="EMBL" id="CP133568">
    <property type="protein sequence ID" value="WMT03634.1"/>
    <property type="molecule type" value="Genomic_DNA"/>
</dbReference>
<dbReference type="PROSITE" id="PS51318">
    <property type="entry name" value="TAT"/>
    <property type="match status" value="1"/>
</dbReference>
<name>A0ABY9P9I1_9GAMM</name>
<dbReference type="Proteomes" id="UP001229313">
    <property type="component" value="Chromosome"/>
</dbReference>
<feature type="chain" id="PRO_5046566541" evidence="2">
    <location>
        <begin position="42"/>
        <end position="340"/>
    </location>
</feature>
<evidence type="ECO:0000313" key="3">
    <source>
        <dbReference type="EMBL" id="WMT03634.1"/>
    </source>
</evidence>
<keyword evidence="2" id="KW-0732">Signal</keyword>
<proteinExistence type="predicted"/>
<feature type="region of interest" description="Disordered" evidence="1">
    <location>
        <begin position="49"/>
        <end position="68"/>
    </location>
</feature>
<reference evidence="3 4" key="1">
    <citation type="submission" date="2023-08" db="EMBL/GenBank/DDBJ databases">
        <title>The whole genome sequence of Lysobacter yananisis.</title>
        <authorList>
            <person name="Sun H."/>
        </authorList>
    </citation>
    <scope>NUCLEOTIDE SEQUENCE [LARGE SCALE GENOMIC DNA]</scope>
    <source>
        <strain evidence="3 4">SNNU513</strain>
    </source>
</reference>
<protein>
    <submittedName>
        <fullName evidence="3">Uncharacterized protein</fullName>
    </submittedName>
</protein>
<sequence>MQGLQPRTAPAADGRHPRRLIRNMLLAAAMASAALASVAGADISAMPAASASPASANPASAKPRPAPAARASAAVSTVADLVARLRARAAASQRSPAVRADYLALLRAQGLSEQQLPYPDFAWLRLLFEASRDGGYWNLRWAITDREPKSDAIWRQWQSVRAPAPDRATAVAECDELSAFYAVLARLGGVDGVGLLWPTSNHTVAVWSRPGPPREARIVVPTTLIFLGRNDSFGTRGFDPWKQKRIYPYTRADIAPSQRLPPALAEFLIAQADRYADASGLSLQRLRELREGVLKGALGAGEAASQARRQRDALPAGAQADLAAYAHFIAAMRGRGPELD</sequence>
<dbReference type="RefSeq" id="WP_309152291.1">
    <property type="nucleotide sequence ID" value="NZ_CP133568.1"/>
</dbReference>
<evidence type="ECO:0000313" key="4">
    <source>
        <dbReference type="Proteomes" id="UP001229313"/>
    </source>
</evidence>